<accession>A0ABR9UYX0</accession>
<reference evidence="2 3" key="1">
    <citation type="submission" date="2020-10" db="EMBL/GenBank/DDBJ databases">
        <authorList>
            <person name="Castelo-Branco R."/>
            <person name="Eusebio N."/>
            <person name="Adriana R."/>
            <person name="Vieira A."/>
            <person name="Brugerolle De Fraissinette N."/>
            <person name="Rezende De Castro R."/>
            <person name="Schneider M.P."/>
            <person name="Vasconcelos V."/>
            <person name="Leao P.N."/>
        </authorList>
    </citation>
    <scope>NUCLEOTIDE SEQUENCE [LARGE SCALE GENOMIC DNA]</scope>
    <source>
        <strain evidence="2 3">LEGE 06123</strain>
    </source>
</reference>
<protein>
    <submittedName>
        <fullName evidence="2">TIGR02587 family membrane protein</fullName>
    </submittedName>
</protein>
<name>A0ABR9UYX0_9CHRO</name>
<sequence>MTNDNTAKHPRKKVWLSECDDLMRGASGGFLFGIPLLYTMEVWQIGSTAEPSEMLVVLAVTFIIIFLINRTAGFRKSQGDSPLQAAMDSVEAIAIGLVCSAGILILLRRITLETTLSAALGKTIFESVPFAIGVAVANEFISGERKDKSGSKQDKAKQQNQDQLNATIADLGATLIGALFIAFNIAPTDEIPMLSSAISAPWLLAIAIASLLISYGIVFEAGFVNQQKRQQQRGLFQHPWSETIACYLVSIVASVLMLYFFHQLRLNDPWFMWLSYTILLSLPSTIGGAAGRLAI</sequence>
<feature type="transmembrane region" description="Helical" evidence="1">
    <location>
        <begin position="164"/>
        <end position="186"/>
    </location>
</feature>
<feature type="transmembrane region" description="Helical" evidence="1">
    <location>
        <begin position="90"/>
        <end position="111"/>
    </location>
</feature>
<evidence type="ECO:0000313" key="3">
    <source>
        <dbReference type="Proteomes" id="UP000651156"/>
    </source>
</evidence>
<dbReference type="RefSeq" id="WP_193934896.1">
    <property type="nucleotide sequence ID" value="NZ_CAWPMZ010000001.1"/>
</dbReference>
<dbReference type="InterPro" id="IPR024464">
    <property type="entry name" value="DUF2391"/>
</dbReference>
<organism evidence="2 3">
    <name type="scientific">Gloeocapsopsis crepidinum LEGE 06123</name>
    <dbReference type="NCBI Taxonomy" id="588587"/>
    <lineage>
        <taxon>Bacteria</taxon>
        <taxon>Bacillati</taxon>
        <taxon>Cyanobacteriota</taxon>
        <taxon>Cyanophyceae</taxon>
        <taxon>Oscillatoriophycideae</taxon>
        <taxon>Chroococcales</taxon>
        <taxon>Chroococcaceae</taxon>
        <taxon>Gloeocapsopsis</taxon>
    </lineage>
</organism>
<dbReference type="InterPro" id="IPR013416">
    <property type="entry name" value="CHP02587_IM"/>
</dbReference>
<feature type="transmembrane region" description="Helical" evidence="1">
    <location>
        <begin position="273"/>
        <end position="294"/>
    </location>
</feature>
<feature type="transmembrane region" description="Helical" evidence="1">
    <location>
        <begin position="244"/>
        <end position="261"/>
    </location>
</feature>
<dbReference type="EMBL" id="JADEWN010000100">
    <property type="protein sequence ID" value="MBE9193517.1"/>
    <property type="molecule type" value="Genomic_DNA"/>
</dbReference>
<evidence type="ECO:0000313" key="2">
    <source>
        <dbReference type="EMBL" id="MBE9193517.1"/>
    </source>
</evidence>
<feature type="transmembrane region" description="Helical" evidence="1">
    <location>
        <begin position="52"/>
        <end position="69"/>
    </location>
</feature>
<keyword evidence="1" id="KW-0472">Membrane</keyword>
<keyword evidence="3" id="KW-1185">Reference proteome</keyword>
<dbReference type="NCBIfam" id="TIGR02587">
    <property type="entry name" value="TIGR02587 family membrane protein"/>
    <property type="match status" value="1"/>
</dbReference>
<feature type="transmembrane region" description="Helical" evidence="1">
    <location>
        <begin position="198"/>
        <end position="223"/>
    </location>
</feature>
<evidence type="ECO:0000256" key="1">
    <source>
        <dbReference type="SAM" id="Phobius"/>
    </source>
</evidence>
<dbReference type="Pfam" id="PF09622">
    <property type="entry name" value="DUF2391"/>
    <property type="match status" value="1"/>
</dbReference>
<keyword evidence="1" id="KW-0812">Transmembrane</keyword>
<comment type="caution">
    <text evidence="2">The sequence shown here is derived from an EMBL/GenBank/DDBJ whole genome shotgun (WGS) entry which is preliminary data.</text>
</comment>
<proteinExistence type="predicted"/>
<gene>
    <name evidence="2" type="ORF">IQ230_24910</name>
</gene>
<keyword evidence="1" id="KW-1133">Transmembrane helix</keyword>
<dbReference type="Proteomes" id="UP000651156">
    <property type="component" value="Unassembled WGS sequence"/>
</dbReference>